<dbReference type="EMBL" id="BAAAZE010000013">
    <property type="protein sequence ID" value="GAA4031362.1"/>
    <property type="molecule type" value="Genomic_DNA"/>
</dbReference>
<gene>
    <name evidence="1" type="ORF">GCM10022212_32470</name>
</gene>
<organism evidence="1 2">
    <name type="scientific">Actimicrobium antarcticum</name>
    <dbReference type="NCBI Taxonomy" id="1051899"/>
    <lineage>
        <taxon>Bacteria</taxon>
        <taxon>Pseudomonadati</taxon>
        <taxon>Pseudomonadota</taxon>
        <taxon>Betaproteobacteria</taxon>
        <taxon>Burkholderiales</taxon>
        <taxon>Oxalobacteraceae</taxon>
        <taxon>Actimicrobium</taxon>
    </lineage>
</organism>
<proteinExistence type="predicted"/>
<dbReference type="Proteomes" id="UP001501353">
    <property type="component" value="Unassembled WGS sequence"/>
</dbReference>
<sequence length="194" mass="21927">MVTDAFIDWWFAPWNHAGEDAPPIPGDDAVGKRDAYRNWCAEAHVASDFPLQFDPAWSIVAGIEQAQLQHTASLFMGLIAARQPDQSVLRSLPFDDQKWCLSIAATQPLQPFSVNHPQSQDDVHTRGLAELAIRLEQGFPGLWSRLQLGLPLAIRSAVAIRMQNCWADQNQIARSSIRSQRCWRWCRQRSEAHS</sequence>
<comment type="caution">
    <text evidence="1">The sequence shown here is derived from an EMBL/GenBank/DDBJ whole genome shotgun (WGS) entry which is preliminary data.</text>
</comment>
<reference evidence="2" key="1">
    <citation type="journal article" date="2019" name="Int. J. Syst. Evol. Microbiol.">
        <title>The Global Catalogue of Microorganisms (GCM) 10K type strain sequencing project: providing services to taxonomists for standard genome sequencing and annotation.</title>
        <authorList>
            <consortium name="The Broad Institute Genomics Platform"/>
            <consortium name="The Broad Institute Genome Sequencing Center for Infectious Disease"/>
            <person name="Wu L."/>
            <person name="Ma J."/>
        </authorList>
    </citation>
    <scope>NUCLEOTIDE SEQUENCE [LARGE SCALE GENOMIC DNA]</scope>
    <source>
        <strain evidence="2">JCM 16673</strain>
    </source>
</reference>
<protein>
    <submittedName>
        <fullName evidence="1">Uncharacterized protein</fullName>
    </submittedName>
</protein>
<dbReference type="RefSeq" id="WP_344764856.1">
    <property type="nucleotide sequence ID" value="NZ_BAAAZE010000013.1"/>
</dbReference>
<evidence type="ECO:0000313" key="1">
    <source>
        <dbReference type="EMBL" id="GAA4031362.1"/>
    </source>
</evidence>
<evidence type="ECO:0000313" key="2">
    <source>
        <dbReference type="Proteomes" id="UP001501353"/>
    </source>
</evidence>
<accession>A0ABP7TU72</accession>
<name>A0ABP7TU72_9BURK</name>
<keyword evidence="2" id="KW-1185">Reference proteome</keyword>